<dbReference type="Gene3D" id="3.30.70.1150">
    <property type="entry name" value="ACT-like. Chain A, domain 2"/>
    <property type="match status" value="1"/>
</dbReference>
<evidence type="ECO:0000313" key="1">
    <source>
        <dbReference type="EMBL" id="KXB67051.1"/>
    </source>
</evidence>
<dbReference type="STRING" id="755172.HMPREF1863_00777"/>
<name>A0A134AH72_9FIRM</name>
<comment type="caution">
    <text evidence="1">The sequence shown here is derived from an EMBL/GenBank/DDBJ whole genome shotgun (WGS) entry which is preliminary data.</text>
</comment>
<dbReference type="EMBL" id="LSDG01000023">
    <property type="protein sequence ID" value="KXB67051.1"/>
    <property type="molecule type" value="Genomic_DNA"/>
</dbReference>
<accession>A0A134AH72</accession>
<dbReference type="AlphaFoldDB" id="A0A134AH72"/>
<proteinExistence type="predicted"/>
<dbReference type="NCBIfam" id="TIGR03959">
    <property type="entry name" value="hyd_TM1266"/>
    <property type="match status" value="1"/>
</dbReference>
<dbReference type="InterPro" id="IPR023860">
    <property type="entry name" value="FeFe-hyd_TM1266"/>
</dbReference>
<dbReference type="InterPro" id="IPR027271">
    <property type="entry name" value="Acetolactate_synth/TF_NikR_C"/>
</dbReference>
<reference evidence="2" key="1">
    <citation type="submission" date="2016-01" db="EMBL/GenBank/DDBJ databases">
        <authorList>
            <person name="Mitreva M."/>
            <person name="Pepin K.H."/>
            <person name="Mihindukulasuriya K.A."/>
            <person name="Fulton R."/>
            <person name="Fronick C."/>
            <person name="O'Laughlin M."/>
            <person name="Miner T."/>
            <person name="Herter B."/>
            <person name="Rosa B.A."/>
            <person name="Cordes M."/>
            <person name="Tomlinson C."/>
            <person name="Wollam A."/>
            <person name="Palsikar V.B."/>
            <person name="Mardis E.R."/>
            <person name="Wilson R.K."/>
        </authorList>
    </citation>
    <scope>NUCLEOTIDE SEQUENCE [LARGE SCALE GENOMIC DNA]</scope>
    <source>
        <strain evidence="2">DNF00729</strain>
    </source>
</reference>
<keyword evidence="2" id="KW-1185">Reference proteome</keyword>
<protein>
    <submittedName>
        <fullName evidence="1">Putative iron-only hydrogenase system regulator</fullName>
    </submittedName>
</protein>
<dbReference type="OrthoDB" id="9796135at2"/>
<dbReference type="RefSeq" id="WP_068367433.1">
    <property type="nucleotide sequence ID" value="NZ_CAIJCT010000010.1"/>
</dbReference>
<dbReference type="PATRIC" id="fig|755172.3.peg.746"/>
<sequence>MNEKLGIIAIIVESNEESVVESINKLLHESRHIIVGRLGIPYPKRNLSLISIAVDGEQDQINALSGKLGMLDHVTVKTTLAGVL</sequence>
<organism evidence="1 2">
    <name type="scientific">Aedoeadaptatus coxii</name>
    <dbReference type="NCBI Taxonomy" id="755172"/>
    <lineage>
        <taxon>Bacteria</taxon>
        <taxon>Bacillati</taxon>
        <taxon>Bacillota</taxon>
        <taxon>Tissierellia</taxon>
        <taxon>Tissierellales</taxon>
        <taxon>Peptoniphilaceae</taxon>
        <taxon>Aedoeadaptatus</taxon>
    </lineage>
</organism>
<evidence type="ECO:0000313" key="2">
    <source>
        <dbReference type="Proteomes" id="UP000070442"/>
    </source>
</evidence>
<dbReference type="SUPFAM" id="SSF55021">
    <property type="entry name" value="ACT-like"/>
    <property type="match status" value="1"/>
</dbReference>
<dbReference type="Proteomes" id="UP000070442">
    <property type="component" value="Unassembled WGS sequence"/>
</dbReference>
<gene>
    <name evidence="1" type="ORF">HMPREF1863_00777</name>
</gene>
<dbReference type="Pfam" id="PF21699">
    <property type="entry name" value="TM1266-like"/>
    <property type="match status" value="1"/>
</dbReference>
<dbReference type="InterPro" id="IPR045865">
    <property type="entry name" value="ACT-like_dom_sf"/>
</dbReference>